<dbReference type="RefSeq" id="WP_025843239.1">
    <property type="nucleotide sequence ID" value="NZ_JQZW01000019.1"/>
</dbReference>
<feature type="transmembrane region" description="Helical" evidence="1">
    <location>
        <begin position="131"/>
        <end position="152"/>
    </location>
</feature>
<proteinExistence type="predicted"/>
<organism evidence="2 3">
    <name type="scientific">Porphyromonas gingivicanis</name>
    <dbReference type="NCBI Taxonomy" id="266762"/>
    <lineage>
        <taxon>Bacteria</taxon>
        <taxon>Pseudomonadati</taxon>
        <taxon>Bacteroidota</taxon>
        <taxon>Bacteroidia</taxon>
        <taxon>Bacteroidales</taxon>
        <taxon>Porphyromonadaceae</taxon>
        <taxon>Porphyromonas</taxon>
    </lineage>
</organism>
<dbReference type="Proteomes" id="UP000030134">
    <property type="component" value="Unassembled WGS sequence"/>
</dbReference>
<feature type="transmembrane region" description="Helical" evidence="1">
    <location>
        <begin position="86"/>
        <end position="103"/>
    </location>
</feature>
<reference evidence="2 3" key="1">
    <citation type="submission" date="2014-08" db="EMBL/GenBank/DDBJ databases">
        <title>Porphyromonas gingivicanis strain:COT-022_OH1391 Genome sequencing.</title>
        <authorList>
            <person name="Wallis C."/>
            <person name="Deusch O."/>
            <person name="O'Flynn C."/>
            <person name="Davis I."/>
            <person name="Jospin G."/>
            <person name="Darling A.E."/>
            <person name="Coil D.A."/>
            <person name="Alexiev A."/>
            <person name="Horsfall A."/>
            <person name="Kirkwood N."/>
            <person name="Harris S."/>
            <person name="Eisen J.A."/>
        </authorList>
    </citation>
    <scope>NUCLEOTIDE SEQUENCE [LARGE SCALE GENOMIC DNA]</scope>
    <source>
        <strain evidence="3">COT-022 OH1391</strain>
    </source>
</reference>
<evidence type="ECO:0000313" key="2">
    <source>
        <dbReference type="EMBL" id="KGN97028.1"/>
    </source>
</evidence>
<dbReference type="OrthoDB" id="1121549at2"/>
<evidence type="ECO:0000313" key="3">
    <source>
        <dbReference type="Proteomes" id="UP000030134"/>
    </source>
</evidence>
<keyword evidence="3" id="KW-1185">Reference proteome</keyword>
<dbReference type="eggNOG" id="ENOG503490R">
    <property type="taxonomic scope" value="Bacteria"/>
</dbReference>
<evidence type="ECO:0000256" key="1">
    <source>
        <dbReference type="SAM" id="Phobius"/>
    </source>
</evidence>
<dbReference type="EMBL" id="JQZW01000019">
    <property type="protein sequence ID" value="KGN97028.1"/>
    <property type="molecule type" value="Genomic_DNA"/>
</dbReference>
<sequence>MAVTKSRKISSGVLLLLLVISVVMFVALFLGGSHMEGTNKAYELTGAYLYWAYALVVITLLTTVCFSLSSFFGVFSRNPKKGMTSLLSIVALFVLLGVTYAIGDGSAETMRGVNEDSQKYLTEGWLKTSDMVLYSSYVLVVAIIVAMIWGAIRKAISKK</sequence>
<dbReference type="STRING" id="266762.HQ36_08255"/>
<keyword evidence="1" id="KW-0472">Membrane</keyword>
<name>A0A0A2G173_9PORP</name>
<gene>
    <name evidence="2" type="ORF">HQ36_08255</name>
</gene>
<comment type="caution">
    <text evidence="2">The sequence shown here is derived from an EMBL/GenBank/DDBJ whole genome shotgun (WGS) entry which is preliminary data.</text>
</comment>
<protein>
    <submittedName>
        <fullName evidence="2">Uncharacterized protein</fullName>
    </submittedName>
</protein>
<keyword evidence="1" id="KW-0812">Transmembrane</keyword>
<feature type="transmembrane region" description="Helical" evidence="1">
    <location>
        <begin position="12"/>
        <end position="30"/>
    </location>
</feature>
<feature type="transmembrane region" description="Helical" evidence="1">
    <location>
        <begin position="50"/>
        <end position="74"/>
    </location>
</feature>
<dbReference type="AlphaFoldDB" id="A0A0A2G173"/>
<keyword evidence="1" id="KW-1133">Transmembrane helix</keyword>
<accession>A0A0A2G173</accession>